<dbReference type="RefSeq" id="WP_060929395.1">
    <property type="nucleotide sequence ID" value="NZ_KQ955279.1"/>
</dbReference>
<dbReference type="AlphaFoldDB" id="A0A133KEK6"/>
<feature type="coiled-coil region" evidence="1">
    <location>
        <begin position="72"/>
        <end position="106"/>
    </location>
</feature>
<accession>A0A133KEK6</accession>
<organism evidence="2 3">
    <name type="scientific">Anaerococcus tetradius</name>
    <dbReference type="NCBI Taxonomy" id="33036"/>
    <lineage>
        <taxon>Bacteria</taxon>
        <taxon>Bacillati</taxon>
        <taxon>Bacillota</taxon>
        <taxon>Tissierellia</taxon>
        <taxon>Tissierellales</taxon>
        <taxon>Peptoniphilaceae</taxon>
        <taxon>Anaerococcus</taxon>
    </lineage>
</organism>
<reference evidence="3" key="1">
    <citation type="submission" date="2016-01" db="EMBL/GenBank/DDBJ databases">
        <authorList>
            <person name="Mitreva M."/>
            <person name="Pepin K.H."/>
            <person name="Mihindukulasuriya K.A."/>
            <person name="Fulton R."/>
            <person name="Fronick C."/>
            <person name="O'Laughlin M."/>
            <person name="Miner T."/>
            <person name="Herter B."/>
            <person name="Rosa B.A."/>
            <person name="Cordes M."/>
            <person name="Tomlinson C."/>
            <person name="Wollam A."/>
            <person name="Palsikar V.B."/>
            <person name="Mardis E.R."/>
            <person name="Wilson R.K."/>
        </authorList>
    </citation>
    <scope>NUCLEOTIDE SEQUENCE [LARGE SCALE GENOMIC DNA]</scope>
    <source>
        <strain evidence="3">MJR8151</strain>
    </source>
</reference>
<evidence type="ECO:0000313" key="2">
    <source>
        <dbReference type="EMBL" id="KWZ77957.1"/>
    </source>
</evidence>
<dbReference type="OrthoDB" id="5644at165779"/>
<gene>
    <name evidence="2" type="ORF">HMPREF3200_01006</name>
</gene>
<sequence>MGNITKDLKKDRDRKRCNAIKELLEVHGINLQLIDEYKKDINEQKEKATCIRSSLSNASPFKGAVIAKDDMLIKALDKVKDLESELKATKEEVQKIKKAIKSINDSLAKSIIMRVWVYRSDSLRALANEYGISKDTVWRKSDVALLSLYKKLIK</sequence>
<keyword evidence="1" id="KW-0175">Coiled coil</keyword>
<protein>
    <recommendedName>
        <fullName evidence="4">Phage transcriptional regulator, RinA family</fullName>
    </recommendedName>
</protein>
<name>A0A133KEK6_9FIRM</name>
<evidence type="ECO:0008006" key="4">
    <source>
        <dbReference type="Google" id="ProtNLM"/>
    </source>
</evidence>
<evidence type="ECO:0000313" key="3">
    <source>
        <dbReference type="Proteomes" id="UP000070383"/>
    </source>
</evidence>
<dbReference type="Proteomes" id="UP000070383">
    <property type="component" value="Unassembled WGS sequence"/>
</dbReference>
<dbReference type="PATRIC" id="fig|33036.3.peg.997"/>
<comment type="caution">
    <text evidence="2">The sequence shown here is derived from an EMBL/GenBank/DDBJ whole genome shotgun (WGS) entry which is preliminary data.</text>
</comment>
<proteinExistence type="predicted"/>
<evidence type="ECO:0000256" key="1">
    <source>
        <dbReference type="SAM" id="Coils"/>
    </source>
</evidence>
<keyword evidence="3" id="KW-1185">Reference proteome</keyword>
<dbReference type="EMBL" id="LRPM01000039">
    <property type="protein sequence ID" value="KWZ77957.1"/>
    <property type="molecule type" value="Genomic_DNA"/>
</dbReference>
<dbReference type="STRING" id="33036.HMPREF3200_01006"/>